<evidence type="ECO:0000256" key="1">
    <source>
        <dbReference type="SAM" id="MobiDB-lite"/>
    </source>
</evidence>
<protein>
    <submittedName>
        <fullName evidence="2">UPF0468 protein</fullName>
    </submittedName>
</protein>
<dbReference type="EMBL" id="KI693300">
    <property type="protein sequence ID" value="ETM44626.1"/>
    <property type="molecule type" value="Genomic_DNA"/>
</dbReference>
<proteinExistence type="predicted"/>
<name>W2N7R2_PHYNI</name>
<organism evidence="2">
    <name type="scientific">Phytophthora nicotianae</name>
    <name type="common">Potato buckeye rot agent</name>
    <name type="synonym">Phytophthora parasitica</name>
    <dbReference type="NCBI Taxonomy" id="4792"/>
    <lineage>
        <taxon>Eukaryota</taxon>
        <taxon>Sar</taxon>
        <taxon>Stramenopiles</taxon>
        <taxon>Oomycota</taxon>
        <taxon>Peronosporomycetes</taxon>
        <taxon>Peronosporales</taxon>
        <taxon>Peronosporaceae</taxon>
        <taxon>Phytophthora</taxon>
    </lineage>
</organism>
<accession>W2N7R2</accession>
<reference evidence="2" key="1">
    <citation type="submission" date="2013-11" db="EMBL/GenBank/DDBJ databases">
        <title>The Genome Sequence of Phytophthora parasitica IAC_01/95.</title>
        <authorList>
            <consortium name="The Broad Institute Genomics Platform"/>
            <person name="Russ C."/>
            <person name="Tyler B."/>
            <person name="Panabieres F."/>
            <person name="Shan W."/>
            <person name="Tripathy S."/>
            <person name="Grunwald N."/>
            <person name="Machado M."/>
            <person name="Johnson C.S."/>
            <person name="Arredondo F."/>
            <person name="Hong C."/>
            <person name="Coffey M."/>
            <person name="Young S.K."/>
            <person name="Zeng Q."/>
            <person name="Gargeya S."/>
            <person name="Fitzgerald M."/>
            <person name="Abouelleil A."/>
            <person name="Alvarado L."/>
            <person name="Chapman S.B."/>
            <person name="Gainer-Dewar J."/>
            <person name="Goldberg J."/>
            <person name="Griggs A."/>
            <person name="Gujja S."/>
            <person name="Hansen M."/>
            <person name="Howarth C."/>
            <person name="Imamovic A."/>
            <person name="Ireland A."/>
            <person name="Larimer J."/>
            <person name="McCowan C."/>
            <person name="Murphy C."/>
            <person name="Pearson M."/>
            <person name="Poon T.W."/>
            <person name="Priest M."/>
            <person name="Roberts A."/>
            <person name="Saif S."/>
            <person name="Shea T."/>
            <person name="Sykes S."/>
            <person name="Wortman J."/>
            <person name="Nusbaum C."/>
            <person name="Birren B."/>
        </authorList>
    </citation>
    <scope>NUCLEOTIDE SEQUENCE [LARGE SCALE GENOMIC DNA]</scope>
    <source>
        <strain evidence="2">IAC_01/95</strain>
    </source>
</reference>
<evidence type="ECO:0000313" key="2">
    <source>
        <dbReference type="EMBL" id="ETM44626.1"/>
    </source>
</evidence>
<gene>
    <name evidence="2" type="ORF">L914_10134</name>
</gene>
<sequence length="47" mass="5398">MATSSVSRTRTSSRQCWRSWVRTSAPTSSRARLNRPRHWVSSCRSSS</sequence>
<dbReference type="Proteomes" id="UP000054532">
    <property type="component" value="Unassembled WGS sequence"/>
</dbReference>
<feature type="region of interest" description="Disordered" evidence="1">
    <location>
        <begin position="27"/>
        <end position="47"/>
    </location>
</feature>
<dbReference type="AlphaFoldDB" id="W2N7R2"/>